<accession>A0A812L0G2</accession>
<feature type="non-terminal residue" evidence="2">
    <location>
        <position position="1"/>
    </location>
</feature>
<proteinExistence type="predicted"/>
<comment type="caution">
    <text evidence="2">The sequence shown here is derived from an EMBL/GenBank/DDBJ whole genome shotgun (WGS) entry which is preliminary data.</text>
</comment>
<dbReference type="InterPro" id="IPR035965">
    <property type="entry name" value="PAS-like_dom_sf"/>
</dbReference>
<reference evidence="2" key="1">
    <citation type="submission" date="2021-02" db="EMBL/GenBank/DDBJ databases">
        <authorList>
            <person name="Dougan E. K."/>
            <person name="Rhodes N."/>
            <person name="Thang M."/>
            <person name="Chan C."/>
        </authorList>
    </citation>
    <scope>NUCLEOTIDE SEQUENCE</scope>
</reference>
<dbReference type="OrthoDB" id="447251at2759"/>
<evidence type="ECO:0000313" key="3">
    <source>
        <dbReference type="Proteomes" id="UP000601435"/>
    </source>
</evidence>
<evidence type="ECO:0008006" key="4">
    <source>
        <dbReference type="Google" id="ProtNLM"/>
    </source>
</evidence>
<sequence>EILVVHVLMPISATVPSILWQEDTKASSSTPGPGPIPELLPYVDSLMNRLRSKLSELQQQEAQHAINVEGSLELVRQPTSPKSPTRRRASDVGPMNPATMPILPTELLKSQWTRQLSSDSVCSELPDLADLWGAREPVMMAGSTLSLDFFEGSAGARRPRVLEVAENRCRNLARVLSESVFSGIHFVPRFGASISLPYELLKFGEEVLEKESEELVMQWKWGDRHHRKDKFYEVPFMILDPDEVDCPIAYMSQGLEDLTGYFRAWALGRHFRFLLLPDALQNRVFNGQACLGAGRAAEEPCNINADPSILDPTADFCVKHFIFVVVRPLYTQMPALEDLLTMDALETNLELGAHLRKMLLERSHNVALKEREAISTLDTVVPEWLLKNGQGVPSCMVGWHFVARIGLAAVRDFQGSWSRLAKTLFKLNPEPTGTNLMEQSINDEEDGLLCWVADASCWVEDTSTDRKMGLPLVFISQSLQKLTGYSSEFALARNVQLFQPLPKI</sequence>
<dbReference type="AlphaFoldDB" id="A0A812L0G2"/>
<name>A0A812L0G2_9DINO</name>
<dbReference type="Gene3D" id="3.30.450.20">
    <property type="entry name" value="PAS domain"/>
    <property type="match status" value="1"/>
</dbReference>
<dbReference type="SUPFAM" id="SSF55785">
    <property type="entry name" value="PYP-like sensor domain (PAS domain)"/>
    <property type="match status" value="1"/>
</dbReference>
<dbReference type="EMBL" id="CAJNJA010008471">
    <property type="protein sequence ID" value="CAE7236881.1"/>
    <property type="molecule type" value="Genomic_DNA"/>
</dbReference>
<protein>
    <recommendedName>
        <fullName evidence="4">PAS domain-containing protein</fullName>
    </recommendedName>
</protein>
<gene>
    <name evidence="2" type="ORF">SNEC2469_LOCUS4014</name>
</gene>
<organism evidence="2 3">
    <name type="scientific">Symbiodinium necroappetens</name>
    <dbReference type="NCBI Taxonomy" id="1628268"/>
    <lineage>
        <taxon>Eukaryota</taxon>
        <taxon>Sar</taxon>
        <taxon>Alveolata</taxon>
        <taxon>Dinophyceae</taxon>
        <taxon>Suessiales</taxon>
        <taxon>Symbiodiniaceae</taxon>
        <taxon>Symbiodinium</taxon>
    </lineage>
</organism>
<keyword evidence="3" id="KW-1185">Reference proteome</keyword>
<evidence type="ECO:0000313" key="2">
    <source>
        <dbReference type="EMBL" id="CAE7236881.1"/>
    </source>
</evidence>
<feature type="region of interest" description="Disordered" evidence="1">
    <location>
        <begin position="70"/>
        <end position="99"/>
    </location>
</feature>
<evidence type="ECO:0000256" key="1">
    <source>
        <dbReference type="SAM" id="MobiDB-lite"/>
    </source>
</evidence>
<dbReference type="Proteomes" id="UP000601435">
    <property type="component" value="Unassembled WGS sequence"/>
</dbReference>